<protein>
    <submittedName>
        <fullName evidence="1">Toxin-antitoxin system, antitoxin component, HicB family</fullName>
    </submittedName>
</protein>
<reference evidence="1 2" key="1">
    <citation type="submission" date="2009-12" db="EMBL/GenBank/DDBJ databases">
        <authorList>
            <person name="Shrivastava S."/>
            <person name="Madupu R."/>
            <person name="Durkin A.S."/>
            <person name="Torralba M."/>
            <person name="Methe B."/>
            <person name="Sutton G.G."/>
            <person name="Strausberg R.L."/>
            <person name="Nelson K.E."/>
        </authorList>
    </citation>
    <scope>NUCLEOTIDE SEQUENCE [LARGE SCALE GENOMIC DNA]</scope>
    <source>
        <strain evidence="1 2">W5455</strain>
    </source>
</reference>
<gene>
    <name evidence="1" type="ORF">HMPREF7215_2145</name>
</gene>
<accession>A0ABM9ZUF5</accession>
<comment type="caution">
    <text evidence="1">The sequence shown here is derived from an EMBL/GenBank/DDBJ whole genome shotgun (WGS) entry which is preliminary data.</text>
</comment>
<name>A0ABM9ZUF5_9BACT</name>
<evidence type="ECO:0000313" key="1">
    <source>
        <dbReference type="EMBL" id="EFB90508.1"/>
    </source>
</evidence>
<keyword evidence="2" id="KW-1185">Reference proteome</keyword>
<evidence type="ECO:0000313" key="2">
    <source>
        <dbReference type="Proteomes" id="UP000006462"/>
    </source>
</evidence>
<organism evidence="1 2">
    <name type="scientific">Pyramidobacter piscolens W5455</name>
    <dbReference type="NCBI Taxonomy" id="352165"/>
    <lineage>
        <taxon>Bacteria</taxon>
        <taxon>Thermotogati</taxon>
        <taxon>Synergistota</taxon>
        <taxon>Synergistia</taxon>
        <taxon>Synergistales</taxon>
        <taxon>Dethiosulfovibrionaceae</taxon>
        <taxon>Pyramidobacter</taxon>
    </lineage>
</organism>
<sequence>MEAKTVLEECLYFREESRDEIPQPTPLDEIRRSAGDALVQLVVADMAQARREMSQRAVKKTLSIPYWMEEELKKVPTLNVSGLLQQAVIKELNLKEPYTAG</sequence>
<proteinExistence type="predicted"/>
<dbReference type="Proteomes" id="UP000006462">
    <property type="component" value="Unassembled WGS sequence"/>
</dbReference>
<dbReference type="EMBL" id="ADFP01000079">
    <property type="protein sequence ID" value="EFB90508.1"/>
    <property type="molecule type" value="Genomic_DNA"/>
</dbReference>